<dbReference type="OrthoDB" id="5360374at2759"/>
<dbReference type="eggNOG" id="ENOG502SMXR">
    <property type="taxonomic scope" value="Eukaryota"/>
</dbReference>
<dbReference type="Gene3D" id="3.40.50.12780">
    <property type="entry name" value="N-terminal domain of ligase-like"/>
    <property type="match status" value="1"/>
</dbReference>
<evidence type="ECO:0008006" key="3">
    <source>
        <dbReference type="Google" id="ProtNLM"/>
    </source>
</evidence>
<reference evidence="2" key="1">
    <citation type="journal article" date="2011" name="Genome Biol.">
        <title>Comparative and functional genomics provide insights into the pathogenicity of dermatophytic fungi.</title>
        <authorList>
            <person name="Burmester A."/>
            <person name="Shelest E."/>
            <person name="Gloeckner G."/>
            <person name="Heddergott C."/>
            <person name="Schindler S."/>
            <person name="Staib P."/>
            <person name="Heidel A."/>
            <person name="Felder M."/>
            <person name="Petzold A."/>
            <person name="Szafranski K."/>
            <person name="Feuermann M."/>
            <person name="Pedruzzi I."/>
            <person name="Priebe S."/>
            <person name="Groth M."/>
            <person name="Winkler R."/>
            <person name="Li W."/>
            <person name="Kniemeyer O."/>
            <person name="Schroeckh V."/>
            <person name="Hertweck C."/>
            <person name="Hube B."/>
            <person name="White T.C."/>
            <person name="Platzer M."/>
            <person name="Guthke R."/>
            <person name="Heitman J."/>
            <person name="Woestemeyer J."/>
            <person name="Zipfel P.F."/>
            <person name="Monod M."/>
            <person name="Brakhage A.A."/>
        </authorList>
    </citation>
    <scope>NUCLEOTIDE SEQUENCE [LARGE SCALE GENOMIC DNA]</scope>
    <source>
        <strain evidence="2">ATCC MYA-4681 / CBS 112371</strain>
    </source>
</reference>
<evidence type="ECO:0000313" key="2">
    <source>
        <dbReference type="Proteomes" id="UP000008866"/>
    </source>
</evidence>
<proteinExistence type="predicted"/>
<name>D4AMW0_ARTBC</name>
<gene>
    <name evidence="1" type="ORF">ARB_05563</name>
</gene>
<accession>D4AMW0</accession>
<sequence>MYGGYWNAIATLEETPIPIVHLPITDAQPHEVMVAEIQRFQATVIVGPLFTLTRLADYLAGRGLVLENIRQLVFTGETLFEGIRARWKIAYPNAHACAPSYASVDAGQVGVLVYSPSAEEDALRPVYKVGYPAVILEILADDGTAIKEAGVRSNVVAMQQIRRLQPIIRYPVGGVAEWVDYDAQTLKYCGRASIAVKIATTFLDLPLMKTTVAGKSRRASRGGFNALVRCENARYVLAFRLAITKPENADQLRDNIDKALGEASPKWKRDQEGGAIAPLRLEWVNIGELIYHEKSGKLKEIVEERY</sequence>
<dbReference type="InterPro" id="IPR042099">
    <property type="entry name" value="ANL_N_sf"/>
</dbReference>
<protein>
    <recommendedName>
        <fullName evidence="3">AMP-dependent synthetase/ligase domain-containing protein</fullName>
    </recommendedName>
</protein>
<dbReference type="RefSeq" id="XP_003016166.1">
    <property type="nucleotide sequence ID" value="XM_003016120.1"/>
</dbReference>
<dbReference type="OMA" id="GNESIDM"/>
<dbReference type="KEGG" id="abe:ARB_05563"/>
<dbReference type="AlphaFoldDB" id="D4AMW0"/>
<organism evidence="1 2">
    <name type="scientific">Arthroderma benhamiae (strain ATCC MYA-4681 / CBS 112371)</name>
    <name type="common">Trichophyton mentagrophytes</name>
    <dbReference type="NCBI Taxonomy" id="663331"/>
    <lineage>
        <taxon>Eukaryota</taxon>
        <taxon>Fungi</taxon>
        <taxon>Dikarya</taxon>
        <taxon>Ascomycota</taxon>
        <taxon>Pezizomycotina</taxon>
        <taxon>Eurotiomycetes</taxon>
        <taxon>Eurotiomycetidae</taxon>
        <taxon>Onygenales</taxon>
        <taxon>Arthrodermataceae</taxon>
        <taxon>Trichophyton</taxon>
    </lineage>
</organism>
<dbReference type="HOGENOM" id="CLU_039419_1_0_1"/>
<comment type="caution">
    <text evidence="1">The sequence shown here is derived from an EMBL/GenBank/DDBJ whole genome shotgun (WGS) entry which is preliminary data.</text>
</comment>
<evidence type="ECO:0000313" key="1">
    <source>
        <dbReference type="EMBL" id="EFE35521.1"/>
    </source>
</evidence>
<dbReference type="EMBL" id="ABSU01000003">
    <property type="protein sequence ID" value="EFE35521.1"/>
    <property type="molecule type" value="Genomic_DNA"/>
</dbReference>
<dbReference type="Proteomes" id="UP000008866">
    <property type="component" value="Unassembled WGS sequence"/>
</dbReference>
<keyword evidence="2" id="KW-1185">Reference proteome</keyword>
<dbReference type="GeneID" id="9524155"/>